<dbReference type="SUPFAM" id="SSF51101">
    <property type="entry name" value="Mannose-binding lectins"/>
    <property type="match status" value="4"/>
</dbReference>
<organism evidence="3 4">
    <name type="scientific">Lolium multiflorum</name>
    <name type="common">Italian ryegrass</name>
    <name type="synonym">Lolium perenne subsp. multiflorum</name>
    <dbReference type="NCBI Taxonomy" id="4521"/>
    <lineage>
        <taxon>Eukaryota</taxon>
        <taxon>Viridiplantae</taxon>
        <taxon>Streptophyta</taxon>
        <taxon>Embryophyta</taxon>
        <taxon>Tracheophyta</taxon>
        <taxon>Spermatophyta</taxon>
        <taxon>Magnoliopsida</taxon>
        <taxon>Liliopsida</taxon>
        <taxon>Poales</taxon>
        <taxon>Poaceae</taxon>
        <taxon>BOP clade</taxon>
        <taxon>Pooideae</taxon>
        <taxon>Poodae</taxon>
        <taxon>Poeae</taxon>
        <taxon>Poeae Chloroplast Group 2 (Poeae type)</taxon>
        <taxon>Loliodinae</taxon>
        <taxon>Loliinae</taxon>
        <taxon>Lolium</taxon>
    </lineage>
</organism>
<dbReference type="PANTHER" id="PTHR46506">
    <property type="entry name" value="OS05G0143600 PROTEIN"/>
    <property type="match status" value="1"/>
</dbReference>
<comment type="caution">
    <text evidence="3">The sequence shown here is derived from an EMBL/GenBank/DDBJ whole genome shotgun (WGS) entry which is preliminary data.</text>
</comment>
<name>A0AAD8X2R7_LOLMU</name>
<sequence length="566" mass="61791">MGVVRMGYELGFPRKDEAAVHRGEVCTTSTVTGSSEDWFGWQWILLKSETQKTVIDFANEVQCQHNAKILTIRSDNGTEFISGHLSVYQIAPFVIISTPRWAEAIIFLRHQDDVRLVDVSKVGALVVETIEEGQEMTLMLLMNGGPIHVVPWGNADPEDTIQMGPAEYLYELSGTADDSAPLSLKLVTNQHTYEVGAPLEHTTFSMPLRNGKVVAFFGRSHNDHLTALGIYVPVMKGSPVNVGPWGDSGGVPVDITTPVQLKSVTVYSTDSSDGRIYGFSFTYVDLTSQSIHVGPWGTIKGEKYTVRRGECCMPQSLVSITIWSIKALGGPICGFSYVYIDQNGGPIHVGPWGNADPERTITNIQMGPGEYLYELSGTADDSALLSLKLVTNQHTYEVGSPLEHTTFSMPLRNGKVVAFFGRSDNDRLTALGIYVPLKSVIVYITDSIDGRIDGFSFTYVDLTGQSIHVGPWGTIKGEKHTFDLNLQGEYVNKITGTTAGDNRMTSLKFTTNQQRDYGPFGSDRGNAFSMPLPDGKHNGAVVGFFGRSGKSHVDLGVYVGLAPNEP</sequence>
<evidence type="ECO:0000313" key="3">
    <source>
        <dbReference type="EMBL" id="KAK1691864.1"/>
    </source>
</evidence>
<dbReference type="EMBL" id="JAUUTY010000001">
    <property type="protein sequence ID" value="KAK1691864.1"/>
    <property type="molecule type" value="Genomic_DNA"/>
</dbReference>
<dbReference type="InterPro" id="IPR001229">
    <property type="entry name" value="Jacalin-like_lectin_dom"/>
</dbReference>
<evidence type="ECO:0000259" key="2">
    <source>
        <dbReference type="PROSITE" id="PS51752"/>
    </source>
</evidence>
<keyword evidence="4" id="KW-1185">Reference proteome</keyword>
<dbReference type="GO" id="GO:0030246">
    <property type="term" value="F:carbohydrate binding"/>
    <property type="evidence" value="ECO:0007669"/>
    <property type="project" value="UniProtKB-KW"/>
</dbReference>
<dbReference type="AlphaFoldDB" id="A0AAD8X2R7"/>
<dbReference type="InterPro" id="IPR033734">
    <property type="entry name" value="Jacalin-like_lectin_dom_plant"/>
</dbReference>
<dbReference type="SUPFAM" id="SSF53098">
    <property type="entry name" value="Ribonuclease H-like"/>
    <property type="match status" value="1"/>
</dbReference>
<dbReference type="Pfam" id="PF01419">
    <property type="entry name" value="Jacalin"/>
    <property type="match status" value="3"/>
</dbReference>
<accession>A0AAD8X2R7</accession>
<dbReference type="InterPro" id="IPR036397">
    <property type="entry name" value="RNaseH_sf"/>
</dbReference>
<protein>
    <recommendedName>
        <fullName evidence="2">Jacalin-type lectin domain-containing protein</fullName>
    </recommendedName>
</protein>
<dbReference type="SMART" id="SM00915">
    <property type="entry name" value="Jacalin"/>
    <property type="match status" value="1"/>
</dbReference>
<dbReference type="Gene3D" id="2.100.10.30">
    <property type="entry name" value="Jacalin-like lectin domain"/>
    <property type="match status" value="4"/>
</dbReference>
<dbReference type="CDD" id="cd09612">
    <property type="entry name" value="Jacalin"/>
    <property type="match status" value="1"/>
</dbReference>
<dbReference type="InterPro" id="IPR012337">
    <property type="entry name" value="RNaseH-like_sf"/>
</dbReference>
<gene>
    <name evidence="3" type="ORF">QYE76_008561</name>
</gene>
<proteinExistence type="predicted"/>
<dbReference type="InterPro" id="IPR036404">
    <property type="entry name" value="Jacalin-like_lectin_dom_sf"/>
</dbReference>
<dbReference type="Proteomes" id="UP001231189">
    <property type="component" value="Unassembled WGS sequence"/>
</dbReference>
<dbReference type="Gene3D" id="3.30.420.10">
    <property type="entry name" value="Ribonuclease H-like superfamily/Ribonuclease H"/>
    <property type="match status" value="1"/>
</dbReference>
<keyword evidence="1" id="KW-0430">Lectin</keyword>
<dbReference type="GO" id="GO:0003676">
    <property type="term" value="F:nucleic acid binding"/>
    <property type="evidence" value="ECO:0007669"/>
    <property type="project" value="InterPro"/>
</dbReference>
<evidence type="ECO:0000313" key="4">
    <source>
        <dbReference type="Proteomes" id="UP001231189"/>
    </source>
</evidence>
<evidence type="ECO:0000256" key="1">
    <source>
        <dbReference type="ARBA" id="ARBA00022734"/>
    </source>
</evidence>
<feature type="domain" description="Jacalin-type lectin" evidence="2">
    <location>
        <begin position="414"/>
        <end position="561"/>
    </location>
</feature>
<dbReference type="PROSITE" id="PS51752">
    <property type="entry name" value="JACALIN_LECTIN"/>
    <property type="match status" value="1"/>
</dbReference>
<reference evidence="3" key="1">
    <citation type="submission" date="2023-07" db="EMBL/GenBank/DDBJ databases">
        <title>A chromosome-level genome assembly of Lolium multiflorum.</title>
        <authorList>
            <person name="Chen Y."/>
            <person name="Copetti D."/>
            <person name="Kolliker R."/>
            <person name="Studer B."/>
        </authorList>
    </citation>
    <scope>NUCLEOTIDE SEQUENCE</scope>
    <source>
        <strain evidence="3">02402/16</strain>
        <tissue evidence="3">Leaf</tissue>
    </source>
</reference>